<keyword evidence="6" id="KW-0479">Metal-binding</keyword>
<keyword evidence="8 18" id="KW-0378">Hydrolase</keyword>
<feature type="domain" description="USP" evidence="19">
    <location>
        <begin position="64"/>
        <end position="399"/>
    </location>
</feature>
<dbReference type="OrthoDB" id="265306at2759"/>
<dbReference type="GO" id="GO:0005737">
    <property type="term" value="C:cytoplasm"/>
    <property type="evidence" value="ECO:0007669"/>
    <property type="project" value="UniProtKB-SubCell"/>
</dbReference>
<evidence type="ECO:0000313" key="20">
    <source>
        <dbReference type="EMBL" id="KAG7477520.1"/>
    </source>
</evidence>
<comment type="catalytic activity">
    <reaction evidence="1 18">
        <text>Thiol-dependent hydrolysis of ester, thioester, amide, peptide and isopeptide bonds formed by the C-terminal Gly of ubiquitin (a 76-residue protein attached to proteins as an intracellular targeting signal).</text>
        <dbReference type="EC" id="3.4.19.12"/>
    </reaction>
</comment>
<dbReference type="PROSITE" id="PS00973">
    <property type="entry name" value="USP_2"/>
    <property type="match status" value="1"/>
</dbReference>
<dbReference type="InterPro" id="IPR001394">
    <property type="entry name" value="Peptidase_C19_UCH"/>
</dbReference>
<evidence type="ECO:0000256" key="3">
    <source>
        <dbReference type="ARBA" id="ARBA00004496"/>
    </source>
</evidence>
<dbReference type="GO" id="GO:0006325">
    <property type="term" value="P:chromatin organization"/>
    <property type="evidence" value="ECO:0007669"/>
    <property type="project" value="UniProtKB-KW"/>
</dbReference>
<evidence type="ECO:0000256" key="14">
    <source>
        <dbReference type="ARBA" id="ARBA00023163"/>
    </source>
</evidence>
<keyword evidence="9 18" id="KW-0788">Thiol protease</keyword>
<keyword evidence="13" id="KW-0010">Activator</keyword>
<evidence type="ECO:0000256" key="6">
    <source>
        <dbReference type="ARBA" id="ARBA00022723"/>
    </source>
</evidence>
<keyword evidence="12" id="KW-0805">Transcription regulation</keyword>
<proteinExistence type="inferred from homology"/>
<evidence type="ECO:0000256" key="17">
    <source>
        <dbReference type="ARBA" id="ARBA00063395"/>
    </source>
</evidence>
<keyword evidence="5 18" id="KW-0645">Protease</keyword>
<evidence type="ECO:0000256" key="7">
    <source>
        <dbReference type="ARBA" id="ARBA00022786"/>
    </source>
</evidence>
<keyword evidence="21" id="KW-1185">Reference proteome</keyword>
<evidence type="ECO:0000256" key="15">
    <source>
        <dbReference type="ARBA" id="ARBA00023242"/>
    </source>
</evidence>
<accession>A0A9D3Q481</accession>
<keyword evidence="4" id="KW-0963">Cytoplasm</keyword>
<evidence type="ECO:0000256" key="18">
    <source>
        <dbReference type="RuleBase" id="RU366025"/>
    </source>
</evidence>
<dbReference type="EMBL" id="JAFDVH010000005">
    <property type="protein sequence ID" value="KAG7477520.1"/>
    <property type="molecule type" value="Genomic_DNA"/>
</dbReference>
<evidence type="ECO:0000256" key="9">
    <source>
        <dbReference type="ARBA" id="ARBA00022807"/>
    </source>
</evidence>
<evidence type="ECO:0000256" key="8">
    <source>
        <dbReference type="ARBA" id="ARBA00022801"/>
    </source>
</evidence>
<evidence type="ECO:0000256" key="12">
    <source>
        <dbReference type="ARBA" id="ARBA00023015"/>
    </source>
</evidence>
<dbReference type="Proteomes" id="UP001046870">
    <property type="component" value="Chromosome 5"/>
</dbReference>
<dbReference type="PROSITE" id="PS50235">
    <property type="entry name" value="USP_3"/>
    <property type="match status" value="1"/>
</dbReference>
<gene>
    <name evidence="20" type="ORF">MATL_G00070610</name>
</gene>
<evidence type="ECO:0000256" key="10">
    <source>
        <dbReference type="ARBA" id="ARBA00022833"/>
    </source>
</evidence>
<dbReference type="InterPro" id="IPR028889">
    <property type="entry name" value="USP"/>
</dbReference>
<organism evidence="20 21">
    <name type="scientific">Megalops atlanticus</name>
    <name type="common">Tarpon</name>
    <name type="synonym">Clupea gigantea</name>
    <dbReference type="NCBI Taxonomy" id="7932"/>
    <lineage>
        <taxon>Eukaryota</taxon>
        <taxon>Metazoa</taxon>
        <taxon>Chordata</taxon>
        <taxon>Craniata</taxon>
        <taxon>Vertebrata</taxon>
        <taxon>Euteleostomi</taxon>
        <taxon>Actinopterygii</taxon>
        <taxon>Neopterygii</taxon>
        <taxon>Teleostei</taxon>
        <taxon>Elopiformes</taxon>
        <taxon>Megalopidae</taxon>
        <taxon>Megalops</taxon>
    </lineage>
</organism>
<keyword evidence="15" id="KW-0539">Nucleus</keyword>
<comment type="subcellular location">
    <subcellularLocation>
        <location evidence="3">Cytoplasm</location>
    </subcellularLocation>
    <subcellularLocation>
        <location evidence="2">Nucleus</location>
    </subcellularLocation>
</comment>
<dbReference type="PANTHER" id="PTHR21646:SF6">
    <property type="entry name" value="UBIQUITIN CARBOXYL-TERMINAL HYDROLASE 21"/>
    <property type="match status" value="1"/>
</dbReference>
<keyword evidence="10" id="KW-0862">Zinc</keyword>
<dbReference type="FunFam" id="3.90.70.10:FF:000058">
    <property type="entry name" value="Ubiquitin carboxyl-terminal hydrolase 21"/>
    <property type="match status" value="1"/>
</dbReference>
<evidence type="ECO:0000256" key="4">
    <source>
        <dbReference type="ARBA" id="ARBA00022490"/>
    </source>
</evidence>
<dbReference type="SUPFAM" id="SSF54001">
    <property type="entry name" value="Cysteine proteinases"/>
    <property type="match status" value="1"/>
</dbReference>
<keyword evidence="11" id="KW-0156">Chromatin regulator</keyword>
<dbReference type="AlphaFoldDB" id="A0A9D3Q481"/>
<dbReference type="InterPro" id="IPR038765">
    <property type="entry name" value="Papain-like_cys_pep_sf"/>
</dbReference>
<evidence type="ECO:0000256" key="16">
    <source>
        <dbReference type="ARBA" id="ARBA00061628"/>
    </source>
</evidence>
<comment type="subunit">
    <text evidence="17">Interacts with BEND3.</text>
</comment>
<dbReference type="GO" id="GO:0004843">
    <property type="term" value="F:cysteine-type deubiquitinase activity"/>
    <property type="evidence" value="ECO:0007669"/>
    <property type="project" value="UniProtKB-UniRule"/>
</dbReference>
<evidence type="ECO:0000259" key="19">
    <source>
        <dbReference type="PROSITE" id="PS50235"/>
    </source>
</evidence>
<evidence type="ECO:0000256" key="2">
    <source>
        <dbReference type="ARBA" id="ARBA00004123"/>
    </source>
</evidence>
<evidence type="ECO:0000313" key="21">
    <source>
        <dbReference type="Proteomes" id="UP001046870"/>
    </source>
</evidence>
<name>A0A9D3Q481_MEGAT</name>
<dbReference type="PANTHER" id="PTHR21646">
    <property type="entry name" value="UBIQUITIN CARBOXYL-TERMINAL HYDROLASE"/>
    <property type="match status" value="1"/>
</dbReference>
<keyword evidence="7 18" id="KW-0833">Ubl conjugation pathway</keyword>
<protein>
    <recommendedName>
        <fullName evidence="18">Ubiquitin carboxyl-terminal hydrolase</fullName>
        <ecNumber evidence="18">3.4.19.12</ecNumber>
    </recommendedName>
</protein>
<dbReference type="GO" id="GO:0046872">
    <property type="term" value="F:metal ion binding"/>
    <property type="evidence" value="ECO:0007669"/>
    <property type="project" value="UniProtKB-KW"/>
</dbReference>
<comment type="caution">
    <text evidence="20">The sequence shown here is derived from an EMBL/GenBank/DDBJ whole genome shotgun (WGS) entry which is preliminary data.</text>
</comment>
<dbReference type="InterPro" id="IPR018200">
    <property type="entry name" value="USP_CS"/>
</dbReference>
<dbReference type="InterPro" id="IPR050185">
    <property type="entry name" value="Ub_carboxyl-term_hydrolase"/>
</dbReference>
<dbReference type="Pfam" id="PF00443">
    <property type="entry name" value="UCH"/>
    <property type="match status" value="1"/>
</dbReference>
<sequence>MPGAGATTVENSCQALCRSLVSHNGLQQDSADISKSVLYTSLMGLLLVTDKEKEVSLSLGNGQVGLLNVGNTCFLNAVVQCLSHTESLRYYCLTKAYQKEMGSSKEPKLMNAFTQVLADLWDINRTDAPVNPGKFYNVFKESVPYFSGYSQQDAQEFLRFLLDRLHSEINRCLPKRAASSSPREPPYAKIRIEEEAAIMWKRYLERDDSKIVELFSGQLRSSLHCSICSHYSTTFDVFCDLSLPIPKRSVSGGIVSLKDCLELFSQEEKLDRDNAPMCERCGKRTESTKRLTIQRFPKVIVLHLNRFAMSRYSFCKSTVSVSFPLTQLDLGPYGPDGIGPVLYNLYAVCNHSGTVNMGHYTAYCLEESGWYCYNDARVAPISESHIQSNQAYVLFYQLDSSSCQLKK</sequence>
<dbReference type="EC" id="3.4.19.12" evidence="18"/>
<dbReference type="GO" id="GO:0006508">
    <property type="term" value="P:proteolysis"/>
    <property type="evidence" value="ECO:0007669"/>
    <property type="project" value="UniProtKB-KW"/>
</dbReference>
<evidence type="ECO:0000256" key="11">
    <source>
        <dbReference type="ARBA" id="ARBA00022853"/>
    </source>
</evidence>
<evidence type="ECO:0000256" key="13">
    <source>
        <dbReference type="ARBA" id="ARBA00023159"/>
    </source>
</evidence>
<dbReference type="GO" id="GO:0005634">
    <property type="term" value="C:nucleus"/>
    <property type="evidence" value="ECO:0007669"/>
    <property type="project" value="UniProtKB-SubCell"/>
</dbReference>
<evidence type="ECO:0000256" key="1">
    <source>
        <dbReference type="ARBA" id="ARBA00000707"/>
    </source>
</evidence>
<reference evidence="20" key="1">
    <citation type="submission" date="2021-01" db="EMBL/GenBank/DDBJ databases">
        <authorList>
            <person name="Zahm M."/>
            <person name="Roques C."/>
            <person name="Cabau C."/>
            <person name="Klopp C."/>
            <person name="Donnadieu C."/>
            <person name="Jouanno E."/>
            <person name="Lampietro C."/>
            <person name="Louis A."/>
            <person name="Herpin A."/>
            <person name="Echchiki A."/>
            <person name="Berthelot C."/>
            <person name="Parey E."/>
            <person name="Roest-Crollius H."/>
            <person name="Braasch I."/>
            <person name="Postlethwait J."/>
            <person name="Bobe J."/>
            <person name="Montfort J."/>
            <person name="Bouchez O."/>
            <person name="Begum T."/>
            <person name="Mejri S."/>
            <person name="Adams A."/>
            <person name="Chen W.-J."/>
            <person name="Guiguen Y."/>
        </authorList>
    </citation>
    <scope>NUCLEOTIDE SEQUENCE</scope>
    <source>
        <strain evidence="20">YG-15Mar2019-1</strain>
        <tissue evidence="20">Brain</tissue>
    </source>
</reference>
<evidence type="ECO:0000256" key="5">
    <source>
        <dbReference type="ARBA" id="ARBA00022670"/>
    </source>
</evidence>
<dbReference type="CDD" id="cd02674">
    <property type="entry name" value="Peptidase_C19R"/>
    <property type="match status" value="1"/>
</dbReference>
<keyword evidence="14" id="KW-0804">Transcription</keyword>
<dbReference type="PROSITE" id="PS00972">
    <property type="entry name" value="USP_1"/>
    <property type="match status" value="1"/>
</dbReference>
<dbReference type="GO" id="GO:0016579">
    <property type="term" value="P:protein deubiquitination"/>
    <property type="evidence" value="ECO:0007669"/>
    <property type="project" value="InterPro"/>
</dbReference>
<comment type="similarity">
    <text evidence="16">Belongs to the peptidase C19 family. USP21 subfamily.</text>
</comment>
<dbReference type="Gene3D" id="3.90.70.10">
    <property type="entry name" value="Cysteine proteinases"/>
    <property type="match status" value="1"/>
</dbReference>